<accession>A0ABW5FSD3</accession>
<dbReference type="PANTHER" id="PTHR43785:SF12">
    <property type="entry name" value="TYPE-1 GLUTAMINE SYNTHETASE 2"/>
    <property type="match status" value="1"/>
</dbReference>
<dbReference type="InterPro" id="IPR014746">
    <property type="entry name" value="Gln_synth/guanido_kin_cat_dom"/>
</dbReference>
<dbReference type="PROSITE" id="PS51987">
    <property type="entry name" value="GS_CATALYTIC"/>
    <property type="match status" value="1"/>
</dbReference>
<dbReference type="EC" id="6.3.1.-" evidence="6"/>
<dbReference type="Gene3D" id="3.10.20.70">
    <property type="entry name" value="Glutamine synthetase, N-terminal domain"/>
    <property type="match status" value="1"/>
</dbReference>
<evidence type="ECO:0000313" key="6">
    <source>
        <dbReference type="EMBL" id="MFD2417134.1"/>
    </source>
</evidence>
<evidence type="ECO:0000256" key="4">
    <source>
        <dbReference type="RuleBase" id="RU000384"/>
    </source>
</evidence>
<protein>
    <submittedName>
        <fullName evidence="6">Glutamine synthetase family protein</fullName>
        <ecNumber evidence="6">6.3.1.-</ecNumber>
    </submittedName>
</protein>
<evidence type="ECO:0000259" key="5">
    <source>
        <dbReference type="PROSITE" id="PS51987"/>
    </source>
</evidence>
<gene>
    <name evidence="6" type="ORF">ACFSXZ_12445</name>
</gene>
<evidence type="ECO:0000313" key="7">
    <source>
        <dbReference type="Proteomes" id="UP001597417"/>
    </source>
</evidence>
<comment type="caution">
    <text evidence="6">The sequence shown here is derived from an EMBL/GenBank/DDBJ whole genome shotgun (WGS) entry which is preliminary data.</text>
</comment>
<dbReference type="SMART" id="SM01230">
    <property type="entry name" value="Gln-synt_C"/>
    <property type="match status" value="1"/>
</dbReference>
<evidence type="ECO:0000256" key="3">
    <source>
        <dbReference type="PROSITE-ProRule" id="PRU01331"/>
    </source>
</evidence>
<dbReference type="PANTHER" id="PTHR43785">
    <property type="entry name" value="GAMMA-GLUTAMYLPUTRESCINE SYNTHETASE"/>
    <property type="match status" value="1"/>
</dbReference>
<dbReference type="Pfam" id="PF00120">
    <property type="entry name" value="Gln-synt_C"/>
    <property type="match status" value="1"/>
</dbReference>
<feature type="domain" description="GS catalytic" evidence="5">
    <location>
        <begin position="102"/>
        <end position="430"/>
    </location>
</feature>
<dbReference type="Gene3D" id="3.30.590.10">
    <property type="entry name" value="Glutamine synthetase/guanido kinase, catalytic domain"/>
    <property type="match status" value="1"/>
</dbReference>
<dbReference type="GO" id="GO:0016874">
    <property type="term" value="F:ligase activity"/>
    <property type="evidence" value="ECO:0007669"/>
    <property type="project" value="UniProtKB-KW"/>
</dbReference>
<proteinExistence type="inferred from homology"/>
<dbReference type="EMBL" id="JBHUKR010000006">
    <property type="protein sequence ID" value="MFD2417134.1"/>
    <property type="molecule type" value="Genomic_DNA"/>
</dbReference>
<name>A0ABW5FSD3_9PSEU</name>
<dbReference type="RefSeq" id="WP_378264554.1">
    <property type="nucleotide sequence ID" value="NZ_JBHUKR010000006.1"/>
</dbReference>
<dbReference type="Proteomes" id="UP001597417">
    <property type="component" value="Unassembled WGS sequence"/>
</dbReference>
<dbReference type="SUPFAM" id="SSF55931">
    <property type="entry name" value="Glutamine synthetase/guanido kinase"/>
    <property type="match status" value="1"/>
</dbReference>
<comment type="similarity">
    <text evidence="1 3 4">Belongs to the glutamine synthetase family.</text>
</comment>
<evidence type="ECO:0000256" key="1">
    <source>
        <dbReference type="ARBA" id="ARBA00009897"/>
    </source>
</evidence>
<reference evidence="7" key="1">
    <citation type="journal article" date="2019" name="Int. J. Syst. Evol. Microbiol.">
        <title>The Global Catalogue of Microorganisms (GCM) 10K type strain sequencing project: providing services to taxonomists for standard genome sequencing and annotation.</title>
        <authorList>
            <consortium name="The Broad Institute Genomics Platform"/>
            <consortium name="The Broad Institute Genome Sequencing Center for Infectious Disease"/>
            <person name="Wu L."/>
            <person name="Ma J."/>
        </authorList>
    </citation>
    <scope>NUCLEOTIDE SEQUENCE [LARGE SCALE GENOMIC DNA]</scope>
    <source>
        <strain evidence="7">CGMCC 4.7645</strain>
    </source>
</reference>
<organism evidence="6 7">
    <name type="scientific">Amycolatopsis pigmentata</name>
    <dbReference type="NCBI Taxonomy" id="450801"/>
    <lineage>
        <taxon>Bacteria</taxon>
        <taxon>Bacillati</taxon>
        <taxon>Actinomycetota</taxon>
        <taxon>Actinomycetes</taxon>
        <taxon>Pseudonocardiales</taxon>
        <taxon>Pseudonocardiaceae</taxon>
        <taxon>Amycolatopsis</taxon>
    </lineage>
</organism>
<sequence>MDPELTGARLLAGTIVDPAGVIRAKQVPIARAAAFEEHGMGASPSWNVFCIDNAVAFTPRFGVVGDLRLRVDLATARSLGDGLAWAPAEMVTQDGEPTAVCTRTLLGRRVSALAADGFTARAGGEVEFVLTEGDGTPRHTPKWNPYGLSAVLDAEAFLTDLAGTAEAVGLPVEQVHAEYGDGQFELSLSPTDPVTAADNVVLARILIGRVARRHGLAASFSPLPFAGGSGNGAHLHLSLAWQGRPLLSGGDGPHGLTHDGGAMIGGLVAGLPEVTGVLAGSVLSAQRLRPGQWAGAFACWGLENREAAVRLCAATPGAAHGASLEVKCGDPSANPYLAVAVLLGLAHDGLTREAALPPEITADPATVAGALRLPVSQASALRALEESALARRLLGEEILEALLAVRRHELDSYGERDLATITELFRFAWS</sequence>
<keyword evidence="2 6" id="KW-0436">Ligase</keyword>
<dbReference type="InterPro" id="IPR036651">
    <property type="entry name" value="Gln_synt_N_sf"/>
</dbReference>
<dbReference type="InterPro" id="IPR008146">
    <property type="entry name" value="Gln_synth_cat_dom"/>
</dbReference>
<evidence type="ECO:0000256" key="2">
    <source>
        <dbReference type="ARBA" id="ARBA00022598"/>
    </source>
</evidence>
<keyword evidence="7" id="KW-1185">Reference proteome</keyword>